<evidence type="ECO:0000313" key="9">
    <source>
        <dbReference type="Proteomes" id="UP000184330"/>
    </source>
</evidence>
<proteinExistence type="predicted"/>
<dbReference type="OrthoDB" id="309640at2759"/>
<comment type="subcellular location">
    <subcellularLocation>
        <location evidence="1">Nucleus</location>
    </subcellularLocation>
</comment>
<dbReference type="STRING" id="576137.A0A1L7XNA9"/>
<evidence type="ECO:0000259" key="7">
    <source>
        <dbReference type="PROSITE" id="PS50048"/>
    </source>
</evidence>
<dbReference type="GO" id="GO:0003677">
    <property type="term" value="F:DNA binding"/>
    <property type="evidence" value="ECO:0007669"/>
    <property type="project" value="InterPro"/>
</dbReference>
<dbReference type="Pfam" id="PF04082">
    <property type="entry name" value="Fungal_trans"/>
    <property type="match status" value="1"/>
</dbReference>
<feature type="region of interest" description="Disordered" evidence="6">
    <location>
        <begin position="642"/>
        <end position="737"/>
    </location>
</feature>
<dbReference type="PROSITE" id="PS00463">
    <property type="entry name" value="ZN2_CY6_FUNGAL_1"/>
    <property type="match status" value="1"/>
</dbReference>
<dbReference type="GO" id="GO:0000981">
    <property type="term" value="F:DNA-binding transcription factor activity, RNA polymerase II-specific"/>
    <property type="evidence" value="ECO:0007669"/>
    <property type="project" value="InterPro"/>
</dbReference>
<feature type="compositionally biased region" description="Polar residues" evidence="6">
    <location>
        <begin position="654"/>
        <end position="684"/>
    </location>
</feature>
<dbReference type="InterPro" id="IPR050815">
    <property type="entry name" value="TF_fung"/>
</dbReference>
<protein>
    <recommendedName>
        <fullName evidence="7">Zn(2)-C6 fungal-type domain-containing protein</fullName>
    </recommendedName>
</protein>
<dbReference type="SMART" id="SM00066">
    <property type="entry name" value="GAL4"/>
    <property type="match status" value="1"/>
</dbReference>
<evidence type="ECO:0000256" key="1">
    <source>
        <dbReference type="ARBA" id="ARBA00004123"/>
    </source>
</evidence>
<sequence length="827" mass="92005">MTEGSPSHTPLPQGGEEEASPLSVQACRRCRKKKLGCSRDLPICKRCDRISAVCEYPPPPDRKALAALRSQNAGTRARRESESSGGLQGQQQFPIDAGTWSLQQVASSIGFGHHAISPMARPEAHALCQRRLSGSEDYRVATPLVQGILQRTTLPSSEVAVFLFEIYFSRLYNASLLFHKKTFLSEYAAGSIPDFVALSIFALASIFLRQSSGQPRQDNDEDEIGLGISMLSVVDSTKQGLEWASSASQRVLMQADVPRLETVQACQNLVLYWFSTGQTDRAHIHAHIAYKTARLLNLHVQNNSEIESSDLSDELGRRCFWSCWISNCISQDNAYFKSDPWKEAVGLMLPSDEDSWASRKPISTEFFNNSGNIESKGTLSFDRQPSAMGELVKLYCLWWEIQHFIKQHNDTKLSDSSAKFAALLELDQRLRLVFEHHHPNLRYLNASSFKSGKIDAYKLFSLHSLYHLCACALHSSIVPVFSDITTTPLLPKTFVRLSAQESVNHAVLTLDMATAFIDIRPDTSRLPSIMGYAMFVASTVHFKSLVAQRKFRAHGLGRFKAAISILERLKEYWTPLQAMWSDLKSVFASQGININTISTSDTRSQRSSDEEPTDVERIASHECMPQNAGATDIYTYVADEETKGASPRRHSDSPAHTTRASSQNTPPSTNITVGSTPGQNTQEINVRPEGGQTTLDTRTYTLPHQQLHDPHSFSSHPGHGFEQSFIGNPQSVQHDFGRMDAGMPRGFSTLEPVAEEDQMQGQSAGPSHIPVTQTMAGFGNVSGDMDVAMVDGAYTWWDQSFETFDMDSNQANQRPEDRVYTFGMYSF</sequence>
<dbReference type="PROSITE" id="PS50048">
    <property type="entry name" value="ZN2_CY6_FUNGAL_2"/>
    <property type="match status" value="1"/>
</dbReference>
<feature type="region of interest" description="Disordered" evidence="6">
    <location>
        <begin position="69"/>
        <end position="90"/>
    </location>
</feature>
<name>A0A1L7XNA9_9HELO</name>
<feature type="compositionally biased region" description="Polar residues" evidence="6">
    <location>
        <begin position="691"/>
        <end position="704"/>
    </location>
</feature>
<feature type="region of interest" description="Disordered" evidence="6">
    <location>
        <begin position="1"/>
        <end position="23"/>
    </location>
</feature>
<reference evidence="8 9" key="1">
    <citation type="submission" date="2016-03" db="EMBL/GenBank/DDBJ databases">
        <authorList>
            <person name="Ploux O."/>
        </authorList>
    </citation>
    <scope>NUCLEOTIDE SEQUENCE [LARGE SCALE GENOMIC DNA]</scope>
    <source>
        <strain evidence="8 9">UAMH 11012</strain>
    </source>
</reference>
<evidence type="ECO:0000256" key="6">
    <source>
        <dbReference type="SAM" id="MobiDB-lite"/>
    </source>
</evidence>
<keyword evidence="4" id="KW-0804">Transcription</keyword>
<dbReference type="CDD" id="cd12148">
    <property type="entry name" value="fungal_TF_MHR"/>
    <property type="match status" value="1"/>
</dbReference>
<evidence type="ECO:0000313" key="8">
    <source>
        <dbReference type="EMBL" id="CZR66494.1"/>
    </source>
</evidence>
<keyword evidence="9" id="KW-1185">Reference proteome</keyword>
<gene>
    <name evidence="8" type="ORF">PAC_16395</name>
</gene>
<feature type="domain" description="Zn(2)-C6 fungal-type" evidence="7">
    <location>
        <begin position="26"/>
        <end position="56"/>
    </location>
</feature>
<keyword evidence="3" id="KW-0805">Transcription regulation</keyword>
<organism evidence="8 9">
    <name type="scientific">Phialocephala subalpina</name>
    <dbReference type="NCBI Taxonomy" id="576137"/>
    <lineage>
        <taxon>Eukaryota</taxon>
        <taxon>Fungi</taxon>
        <taxon>Dikarya</taxon>
        <taxon>Ascomycota</taxon>
        <taxon>Pezizomycotina</taxon>
        <taxon>Leotiomycetes</taxon>
        <taxon>Helotiales</taxon>
        <taxon>Mollisiaceae</taxon>
        <taxon>Phialocephala</taxon>
        <taxon>Phialocephala fortinii species complex</taxon>
    </lineage>
</organism>
<dbReference type="EMBL" id="FJOG01000037">
    <property type="protein sequence ID" value="CZR66494.1"/>
    <property type="molecule type" value="Genomic_DNA"/>
</dbReference>
<dbReference type="PANTHER" id="PTHR47338">
    <property type="entry name" value="ZN(II)2CYS6 TRANSCRIPTION FACTOR (EUROFUNG)-RELATED"/>
    <property type="match status" value="1"/>
</dbReference>
<dbReference type="GO" id="GO:0006351">
    <property type="term" value="P:DNA-templated transcription"/>
    <property type="evidence" value="ECO:0007669"/>
    <property type="project" value="InterPro"/>
</dbReference>
<dbReference type="CDD" id="cd00067">
    <property type="entry name" value="GAL4"/>
    <property type="match status" value="1"/>
</dbReference>
<dbReference type="SUPFAM" id="SSF57701">
    <property type="entry name" value="Zn2/Cys6 DNA-binding domain"/>
    <property type="match status" value="1"/>
</dbReference>
<dbReference type="InterPro" id="IPR001138">
    <property type="entry name" value="Zn2Cys6_DnaBD"/>
</dbReference>
<dbReference type="AlphaFoldDB" id="A0A1L7XNA9"/>
<dbReference type="InterPro" id="IPR007219">
    <property type="entry name" value="XnlR_reg_dom"/>
</dbReference>
<dbReference type="Gene3D" id="4.10.240.10">
    <property type="entry name" value="Zn(2)-C6 fungal-type DNA-binding domain"/>
    <property type="match status" value="1"/>
</dbReference>
<dbReference type="GO" id="GO:0005634">
    <property type="term" value="C:nucleus"/>
    <property type="evidence" value="ECO:0007669"/>
    <property type="project" value="UniProtKB-SubCell"/>
</dbReference>
<feature type="compositionally biased region" description="Basic and acidic residues" evidence="6">
    <location>
        <begin position="603"/>
        <end position="620"/>
    </location>
</feature>
<evidence type="ECO:0000256" key="2">
    <source>
        <dbReference type="ARBA" id="ARBA00022723"/>
    </source>
</evidence>
<dbReference type="Proteomes" id="UP000184330">
    <property type="component" value="Unassembled WGS sequence"/>
</dbReference>
<dbReference type="GO" id="GO:0008270">
    <property type="term" value="F:zinc ion binding"/>
    <property type="evidence" value="ECO:0007669"/>
    <property type="project" value="InterPro"/>
</dbReference>
<evidence type="ECO:0000256" key="3">
    <source>
        <dbReference type="ARBA" id="ARBA00023015"/>
    </source>
</evidence>
<keyword evidence="5" id="KW-0539">Nucleus</keyword>
<dbReference type="PANTHER" id="PTHR47338:SF11">
    <property type="entry name" value="ZN(II)2CYS6 TRANSCRIPTION FACTOR (EUROFUNG)"/>
    <property type="match status" value="1"/>
</dbReference>
<feature type="region of interest" description="Disordered" evidence="6">
    <location>
        <begin position="598"/>
        <end position="624"/>
    </location>
</feature>
<accession>A0A1L7XNA9</accession>
<feature type="compositionally biased region" description="Polar residues" evidence="6">
    <location>
        <begin position="1"/>
        <end position="10"/>
    </location>
</feature>
<evidence type="ECO:0000256" key="4">
    <source>
        <dbReference type="ARBA" id="ARBA00023163"/>
    </source>
</evidence>
<keyword evidence="2" id="KW-0479">Metal-binding</keyword>
<evidence type="ECO:0000256" key="5">
    <source>
        <dbReference type="ARBA" id="ARBA00023242"/>
    </source>
</evidence>
<dbReference type="InterPro" id="IPR036864">
    <property type="entry name" value="Zn2-C6_fun-type_DNA-bd_sf"/>
</dbReference>
<dbReference type="Pfam" id="PF00172">
    <property type="entry name" value="Zn_clus"/>
    <property type="match status" value="1"/>
</dbReference>